<reference evidence="1" key="1">
    <citation type="journal article" date="2020" name="bioRxiv">
        <title>A rank-normalized archaeal taxonomy based on genome phylogeny resolves widespread incomplete and uneven classifications.</title>
        <authorList>
            <person name="Rinke C."/>
            <person name="Chuvochina M."/>
            <person name="Mussig A.J."/>
            <person name="Chaumeil P.-A."/>
            <person name="Waite D.W."/>
            <person name="Whitman W.B."/>
            <person name="Parks D.H."/>
            <person name="Hugenholtz P."/>
        </authorList>
    </citation>
    <scope>NUCLEOTIDE SEQUENCE</scope>
    <source>
        <strain evidence="1">UBA8838</strain>
    </source>
</reference>
<dbReference type="OMA" id="VENGLWS"/>
<name>A0A832WUC4_9CREN</name>
<protein>
    <submittedName>
        <fullName evidence="1">Uncharacterized protein</fullName>
    </submittedName>
</protein>
<evidence type="ECO:0000313" key="1">
    <source>
        <dbReference type="EMBL" id="HII72891.1"/>
    </source>
</evidence>
<accession>A0A832WUC4</accession>
<gene>
    <name evidence="1" type="ORF">HA332_00435</name>
</gene>
<dbReference type="Proteomes" id="UP000646844">
    <property type="component" value="Unassembled WGS sequence"/>
</dbReference>
<evidence type="ECO:0000313" key="2">
    <source>
        <dbReference type="Proteomes" id="UP000646844"/>
    </source>
</evidence>
<dbReference type="RefSeq" id="WP_010980135.1">
    <property type="nucleotide sequence ID" value="NZ_BAABQO010000001.1"/>
</dbReference>
<dbReference type="EMBL" id="DUJO01000003">
    <property type="protein sequence ID" value="HII72891.1"/>
    <property type="molecule type" value="Genomic_DNA"/>
</dbReference>
<proteinExistence type="predicted"/>
<comment type="caution">
    <text evidence="1">The sequence shown here is derived from an EMBL/GenBank/DDBJ whole genome shotgun (WGS) entry which is preliminary data.</text>
</comment>
<organism evidence="1 2">
    <name type="scientific">Sulfurisphaera tokodaii</name>
    <dbReference type="NCBI Taxonomy" id="111955"/>
    <lineage>
        <taxon>Archaea</taxon>
        <taxon>Thermoproteota</taxon>
        <taxon>Thermoprotei</taxon>
        <taxon>Sulfolobales</taxon>
        <taxon>Sulfolobaceae</taxon>
        <taxon>Sulfurisphaera</taxon>
    </lineage>
</organism>
<dbReference type="GeneID" id="1460125"/>
<dbReference type="AlphaFoldDB" id="A0A832WUC4"/>
<sequence length="224" mass="25931">MISLPIALFGIPLKGVNNPILVTFANTNVEIITEPSELPDQFFTYFKEATGFECKVNLNLRGKIPYATKYVYLSQLYFQEAIKKCSLPISNEEMNDILSMIDDAIYNSELIRGLRRALILGKDILYRDEEDPVPINLKKFKIELLYSYPLPDNYNYIDNSLIHLLGILPVEFAETQDINLIRVENGLWFSLYSIPSPVRLDWKIIWDLNYASVIELRGEEHFNN</sequence>